<feature type="transmembrane region" description="Helical" evidence="13">
    <location>
        <begin position="82"/>
        <end position="103"/>
    </location>
</feature>
<keyword evidence="9" id="KW-0067">ATP-binding</keyword>
<keyword evidence="10 13" id="KW-1133">Transmembrane helix</keyword>
<dbReference type="Pfam" id="PF13493">
    <property type="entry name" value="DUF4118"/>
    <property type="match status" value="1"/>
</dbReference>
<evidence type="ECO:0000256" key="13">
    <source>
        <dbReference type="SAM" id="Phobius"/>
    </source>
</evidence>
<feature type="transmembrane region" description="Helical" evidence="13">
    <location>
        <begin position="33"/>
        <end position="53"/>
    </location>
</feature>
<dbReference type="Gene3D" id="1.20.120.620">
    <property type="entry name" value="Backbone structure of the membrane domain of e. Coli histidine kinase receptor kdpd"/>
    <property type="match status" value="1"/>
</dbReference>
<dbReference type="GO" id="GO:0005524">
    <property type="term" value="F:ATP binding"/>
    <property type="evidence" value="ECO:0007669"/>
    <property type="project" value="UniProtKB-KW"/>
</dbReference>
<dbReference type="GO" id="GO:0000155">
    <property type="term" value="F:phosphorelay sensor kinase activity"/>
    <property type="evidence" value="ECO:0007669"/>
    <property type="project" value="InterPro"/>
</dbReference>
<dbReference type="InterPro" id="IPR025201">
    <property type="entry name" value="KdpD_TM"/>
</dbReference>
<keyword evidence="16" id="KW-1185">Reference proteome</keyword>
<keyword evidence="5" id="KW-0808">Transferase</keyword>
<organism evidence="15 16">
    <name type="scientific">Pseudothauera rhizosphaerae</name>
    <dbReference type="NCBI Taxonomy" id="2565932"/>
    <lineage>
        <taxon>Bacteria</taxon>
        <taxon>Pseudomonadati</taxon>
        <taxon>Pseudomonadota</taxon>
        <taxon>Betaproteobacteria</taxon>
        <taxon>Rhodocyclales</taxon>
        <taxon>Zoogloeaceae</taxon>
        <taxon>Pseudothauera</taxon>
    </lineage>
</organism>
<dbReference type="InterPro" id="IPR003594">
    <property type="entry name" value="HATPase_dom"/>
</dbReference>
<reference evidence="15 16" key="1">
    <citation type="submission" date="2019-04" db="EMBL/GenBank/DDBJ databases">
        <title>Azoarcus rhizosphaerae sp. nov. isolated from rhizosphere of Ficus religiosa.</title>
        <authorList>
            <person name="Lin S.-Y."/>
            <person name="Hameed A."/>
            <person name="Hsu Y.-H."/>
            <person name="Young C.-C."/>
        </authorList>
    </citation>
    <scope>NUCLEOTIDE SEQUENCE [LARGE SCALE GENOMIC DNA]</scope>
    <source>
        <strain evidence="15 16">CC-YHH848</strain>
    </source>
</reference>
<dbReference type="CDD" id="cd00075">
    <property type="entry name" value="HATPase"/>
    <property type="match status" value="1"/>
</dbReference>
<evidence type="ECO:0000256" key="8">
    <source>
        <dbReference type="ARBA" id="ARBA00022777"/>
    </source>
</evidence>
<evidence type="ECO:0000256" key="7">
    <source>
        <dbReference type="ARBA" id="ARBA00022741"/>
    </source>
</evidence>
<dbReference type="SUPFAM" id="SSF55874">
    <property type="entry name" value="ATPase domain of HSP90 chaperone/DNA topoisomerase II/histidine kinase"/>
    <property type="match status" value="1"/>
</dbReference>
<dbReference type="PROSITE" id="PS50109">
    <property type="entry name" value="HIS_KIN"/>
    <property type="match status" value="1"/>
</dbReference>
<dbReference type="InterPro" id="IPR052023">
    <property type="entry name" value="Histidine_kinase_KdpD"/>
</dbReference>
<keyword evidence="6 13" id="KW-0812">Transmembrane</keyword>
<keyword evidence="8" id="KW-0418">Kinase</keyword>
<protein>
    <recommendedName>
        <fullName evidence="3">histidine kinase</fullName>
        <ecNumber evidence="3">2.7.13.3</ecNumber>
    </recommendedName>
</protein>
<dbReference type="AlphaFoldDB" id="A0A4S4AIM6"/>
<evidence type="ECO:0000313" key="15">
    <source>
        <dbReference type="EMBL" id="THF59217.1"/>
    </source>
</evidence>
<dbReference type="SUPFAM" id="SSF47384">
    <property type="entry name" value="Homodimeric domain of signal transducing histidine kinase"/>
    <property type="match status" value="1"/>
</dbReference>
<dbReference type="PANTHER" id="PTHR45569">
    <property type="entry name" value="SENSOR PROTEIN KDPD"/>
    <property type="match status" value="1"/>
</dbReference>
<dbReference type="SMART" id="SM00388">
    <property type="entry name" value="HisKA"/>
    <property type="match status" value="1"/>
</dbReference>
<dbReference type="InterPro" id="IPR003661">
    <property type="entry name" value="HisK_dim/P_dom"/>
</dbReference>
<keyword evidence="11" id="KW-0902">Two-component regulatory system</keyword>
<dbReference type="InterPro" id="IPR038318">
    <property type="entry name" value="KdpD_sf"/>
</dbReference>
<keyword evidence="12 13" id="KW-0472">Membrane</keyword>
<dbReference type="EMBL" id="SSOD01000014">
    <property type="protein sequence ID" value="THF59217.1"/>
    <property type="molecule type" value="Genomic_DNA"/>
</dbReference>
<dbReference type="Gene3D" id="3.30.565.10">
    <property type="entry name" value="Histidine kinase-like ATPase, C-terminal domain"/>
    <property type="match status" value="1"/>
</dbReference>
<evidence type="ECO:0000256" key="6">
    <source>
        <dbReference type="ARBA" id="ARBA00022692"/>
    </source>
</evidence>
<dbReference type="InterPro" id="IPR005467">
    <property type="entry name" value="His_kinase_dom"/>
</dbReference>
<dbReference type="PANTHER" id="PTHR45569:SF1">
    <property type="entry name" value="SENSOR PROTEIN KDPD"/>
    <property type="match status" value="1"/>
</dbReference>
<evidence type="ECO:0000256" key="10">
    <source>
        <dbReference type="ARBA" id="ARBA00022989"/>
    </source>
</evidence>
<evidence type="ECO:0000256" key="11">
    <source>
        <dbReference type="ARBA" id="ARBA00023012"/>
    </source>
</evidence>
<evidence type="ECO:0000313" key="16">
    <source>
        <dbReference type="Proteomes" id="UP000307956"/>
    </source>
</evidence>
<evidence type="ECO:0000256" key="12">
    <source>
        <dbReference type="ARBA" id="ARBA00023136"/>
    </source>
</evidence>
<evidence type="ECO:0000256" key="1">
    <source>
        <dbReference type="ARBA" id="ARBA00000085"/>
    </source>
</evidence>
<name>A0A4S4AIM6_9RHOO</name>
<evidence type="ECO:0000256" key="9">
    <source>
        <dbReference type="ARBA" id="ARBA00022840"/>
    </source>
</evidence>
<comment type="catalytic activity">
    <reaction evidence="1">
        <text>ATP + protein L-histidine = ADP + protein N-phospho-L-histidine.</text>
        <dbReference type="EC" id="2.7.13.3"/>
    </reaction>
</comment>
<dbReference type="Proteomes" id="UP000307956">
    <property type="component" value="Unassembled WGS sequence"/>
</dbReference>
<dbReference type="OrthoDB" id="9806130at2"/>
<dbReference type="InterPro" id="IPR004358">
    <property type="entry name" value="Sig_transdc_His_kin-like_C"/>
</dbReference>
<feature type="transmembrane region" description="Helical" evidence="13">
    <location>
        <begin position="59"/>
        <end position="75"/>
    </location>
</feature>
<evidence type="ECO:0000256" key="4">
    <source>
        <dbReference type="ARBA" id="ARBA00022553"/>
    </source>
</evidence>
<proteinExistence type="predicted"/>
<dbReference type="Gene3D" id="1.10.287.130">
    <property type="match status" value="1"/>
</dbReference>
<evidence type="ECO:0000256" key="2">
    <source>
        <dbReference type="ARBA" id="ARBA00004141"/>
    </source>
</evidence>
<dbReference type="SMART" id="SM00387">
    <property type="entry name" value="HATPase_c"/>
    <property type="match status" value="1"/>
</dbReference>
<evidence type="ECO:0000259" key="14">
    <source>
        <dbReference type="PROSITE" id="PS50109"/>
    </source>
</evidence>
<dbReference type="InterPro" id="IPR036890">
    <property type="entry name" value="HATPase_C_sf"/>
</dbReference>
<keyword evidence="7" id="KW-0547">Nucleotide-binding</keyword>
<evidence type="ECO:0000256" key="3">
    <source>
        <dbReference type="ARBA" id="ARBA00012438"/>
    </source>
</evidence>
<dbReference type="CDD" id="cd00082">
    <property type="entry name" value="HisKA"/>
    <property type="match status" value="1"/>
</dbReference>
<accession>A0A4S4AIM6</accession>
<keyword evidence="4" id="KW-0597">Phosphoprotein</keyword>
<evidence type="ECO:0000256" key="5">
    <source>
        <dbReference type="ARBA" id="ARBA00022679"/>
    </source>
</evidence>
<sequence>MFMPGAEVSGIFADMSSPASPASDPMHARRQRIAGWALALCASLAVSVATLPLREIIDPANIAMLFLLVVFFVALRLGRGPAVLTACANVVLLDYVVVPPHFGFIPTDVQYVITLAVMLTVGLVTAQLTEGLRRQAALNAGQERETRSLYGLACELAGSSSVDQVHGALAAYSARHGHRMALHVGGEPASAPPGSAYPLGEADAPLGTLYVEGEAGSAAEPAEEARLRAVASLLTTALERVRYVQLAQESQVEISAERLRNSVLAALSHDLRTPMTVLIGLADSLHSSREPLPPGARDTALALLRQARALGGLLSNVLDMVRLQTGKTRLRRQWNLFDDVISASLRLLRPQLSDHPVKVRLAPGLPLVEFDAGLLERVLCNLIDNAAKYSPPGAPIEISTHVDETGRRACIEVCDRGEGFPERKLGRLFELFERGNPESAVPGMGLGLAICHRIVAAHGGEIEIRNRPDGGACVKVLLPLGTPPAVAEE</sequence>
<feature type="transmembrane region" description="Helical" evidence="13">
    <location>
        <begin position="109"/>
        <end position="128"/>
    </location>
</feature>
<comment type="caution">
    <text evidence="15">The sequence shown here is derived from an EMBL/GenBank/DDBJ whole genome shotgun (WGS) entry which is preliminary data.</text>
</comment>
<dbReference type="PRINTS" id="PR00344">
    <property type="entry name" value="BCTRLSENSOR"/>
</dbReference>
<dbReference type="Pfam" id="PF00512">
    <property type="entry name" value="HisKA"/>
    <property type="match status" value="1"/>
</dbReference>
<dbReference type="InterPro" id="IPR036097">
    <property type="entry name" value="HisK_dim/P_sf"/>
</dbReference>
<dbReference type="Pfam" id="PF02518">
    <property type="entry name" value="HATPase_c"/>
    <property type="match status" value="1"/>
</dbReference>
<dbReference type="EC" id="2.7.13.3" evidence="3"/>
<comment type="subcellular location">
    <subcellularLocation>
        <location evidence="2">Membrane</location>
        <topology evidence="2">Multi-pass membrane protein</topology>
    </subcellularLocation>
</comment>
<feature type="domain" description="Histidine kinase" evidence="14">
    <location>
        <begin position="266"/>
        <end position="482"/>
    </location>
</feature>
<dbReference type="GO" id="GO:0005886">
    <property type="term" value="C:plasma membrane"/>
    <property type="evidence" value="ECO:0007669"/>
    <property type="project" value="TreeGrafter"/>
</dbReference>
<gene>
    <name evidence="15" type="ORF">E6O51_15950</name>
</gene>